<name>A0ABS9CQ37_9FIRM</name>
<evidence type="ECO:0000259" key="2">
    <source>
        <dbReference type="Pfam" id="PF11738"/>
    </source>
</evidence>
<dbReference type="Gene3D" id="3.30.565.40">
    <property type="entry name" value="Fervidobacterium nodosum Rt17-B1 like"/>
    <property type="match status" value="1"/>
</dbReference>
<gene>
    <name evidence="3" type="ORF">JQM67_09995</name>
</gene>
<dbReference type="Proteomes" id="UP001299220">
    <property type="component" value="Unassembled WGS sequence"/>
</dbReference>
<dbReference type="InterPro" id="IPR037126">
    <property type="entry name" value="PdaC/RsiV-like_sf"/>
</dbReference>
<evidence type="ECO:0000313" key="3">
    <source>
        <dbReference type="EMBL" id="MCF2652932.1"/>
    </source>
</evidence>
<keyword evidence="1" id="KW-0732">Signal</keyword>
<dbReference type="InterPro" id="IPR021729">
    <property type="entry name" value="DUF3298"/>
</dbReference>
<dbReference type="Pfam" id="PF11738">
    <property type="entry name" value="DUF3298"/>
    <property type="match status" value="1"/>
</dbReference>
<keyword evidence="4" id="KW-1185">Reference proteome</keyword>
<evidence type="ECO:0000313" key="4">
    <source>
        <dbReference type="Proteomes" id="UP001299220"/>
    </source>
</evidence>
<organism evidence="3 4">
    <name type="scientific">Anaeromassilibacillus senegalensis</name>
    <dbReference type="NCBI Taxonomy" id="1673717"/>
    <lineage>
        <taxon>Bacteria</taxon>
        <taxon>Bacillati</taxon>
        <taxon>Bacillota</taxon>
        <taxon>Clostridia</taxon>
        <taxon>Eubacteriales</taxon>
        <taxon>Acutalibacteraceae</taxon>
        <taxon>Anaeromassilibacillus</taxon>
    </lineage>
</organism>
<accession>A0ABS9CQ37</accession>
<comment type="caution">
    <text evidence="3">The sequence shown here is derived from an EMBL/GenBank/DDBJ whole genome shotgun (WGS) entry which is preliminary data.</text>
</comment>
<protein>
    <submittedName>
        <fullName evidence="3">DUF3298 domain-containing protein</fullName>
    </submittedName>
</protein>
<proteinExistence type="predicted"/>
<feature type="chain" id="PRO_5047292486" evidence="1">
    <location>
        <begin position="28"/>
        <end position="764"/>
    </location>
</feature>
<dbReference type="EMBL" id="JAFBIT010000003">
    <property type="protein sequence ID" value="MCF2652932.1"/>
    <property type="molecule type" value="Genomic_DNA"/>
</dbReference>
<evidence type="ECO:0000256" key="1">
    <source>
        <dbReference type="SAM" id="SignalP"/>
    </source>
</evidence>
<feature type="domain" description="DUF3298" evidence="2">
    <location>
        <begin position="547"/>
        <end position="627"/>
    </location>
</feature>
<feature type="signal peptide" evidence="1">
    <location>
        <begin position="1"/>
        <end position="27"/>
    </location>
</feature>
<sequence length="764" mass="84015">MKRVKSVVALLLSALLLIGMLPGSVLADEAQEAEAYRERVFQRYEDYCSGRNTYAHLIDTSRFSYCAWADEIESYNAVEKAILWATHKLLGKELDTEAYMDYLTKIMALMDRGLTETLAAQANYTAKENGLKQAMDIGAATLTAFLDVGYLEKINKDLKALGAGIDLIKIVSETTVDTSAAVLATALSESCAHKIAFLEAIRDNTDDKALKKAAESLISTATLEFAFHLDKRTFSAVLDSADFTTYWLDEDNLGDAIEAAGNRLAKEFEPWARYVLGDNSLTQKLSTAGGAALFGMGKLLSAYGCIKTGFAIGGAVMAPFFADDVELFREMKAMDEIGGALTTALPSLVKAANGGSGGSKLTAIRDFVAVGEGLCYVRLRGEYCAVESIRDKKTAPQNLDEIFGHTTDLLTRCYSALAAIFPDRAQQVIVTVSVEETEDPVFTSSLAKPTIYMPGAEDIAEKITNSEPLTTLYSHAVEQREESLSEARKYSDLYSWDYTIKLYDTYATAGALSLHFMEINYSGGIHPMHARYSYNFDLATGEQLTFSDLYDPKNLNAEEALIRLLTQELREKSDNLFSDPEQIIRSCFDGPSALSIWRFTEEGLCITFSPYMIAAYGAGYIEAVVPYGKLDGILKSDYMPPNRASEETTGYCNLYAQSEVKDAGDFTDFYGEESAFGLTSGYGEVFEVSLGDGVNGYSVYRNDVRFYANYMRGGDLFWLPETETNTFIVCFETKVTSKSSALSQALCFTITGDTFSIEDIILTD</sequence>
<dbReference type="RefSeq" id="WP_235323971.1">
    <property type="nucleotide sequence ID" value="NZ_JAFBIT010000003.1"/>
</dbReference>
<reference evidence="3 4" key="1">
    <citation type="submission" date="2020-12" db="EMBL/GenBank/DDBJ databases">
        <title>Whole genome sequences of gut porcine anaerobes.</title>
        <authorList>
            <person name="Kubasova T."/>
            <person name="Jahodarova E."/>
            <person name="Rychlik I."/>
        </authorList>
    </citation>
    <scope>NUCLEOTIDE SEQUENCE [LARGE SCALE GENOMIC DNA]</scope>
    <source>
        <strain evidence="3 4">An867</strain>
    </source>
</reference>
<dbReference type="Gene3D" id="3.90.640.20">
    <property type="entry name" value="Heat-shock cognate protein, ATPase"/>
    <property type="match status" value="1"/>
</dbReference>